<protein>
    <submittedName>
        <fullName evidence="1">Uncharacterized protein</fullName>
    </submittedName>
</protein>
<organism evidence="1">
    <name type="scientific">Rhizophora mucronata</name>
    <name type="common">Asiatic mangrove</name>
    <dbReference type="NCBI Taxonomy" id="61149"/>
    <lineage>
        <taxon>Eukaryota</taxon>
        <taxon>Viridiplantae</taxon>
        <taxon>Streptophyta</taxon>
        <taxon>Embryophyta</taxon>
        <taxon>Tracheophyta</taxon>
        <taxon>Spermatophyta</taxon>
        <taxon>Magnoliopsida</taxon>
        <taxon>eudicotyledons</taxon>
        <taxon>Gunneridae</taxon>
        <taxon>Pentapetalae</taxon>
        <taxon>rosids</taxon>
        <taxon>fabids</taxon>
        <taxon>Malpighiales</taxon>
        <taxon>Rhizophoraceae</taxon>
        <taxon>Rhizophora</taxon>
    </lineage>
</organism>
<evidence type="ECO:0000313" key="1">
    <source>
        <dbReference type="EMBL" id="MBW86992.1"/>
    </source>
</evidence>
<sequence>MSTVVALKPETCKFSI</sequence>
<proteinExistence type="predicted"/>
<dbReference type="EMBL" id="GGEC01006509">
    <property type="protein sequence ID" value="MBW86992.1"/>
    <property type="molecule type" value="Transcribed_RNA"/>
</dbReference>
<name>A0A2P2J0K6_RHIMU</name>
<accession>A0A2P2J0K6</accession>
<reference evidence="1" key="1">
    <citation type="submission" date="2018-02" db="EMBL/GenBank/DDBJ databases">
        <title>Rhizophora mucronata_Transcriptome.</title>
        <authorList>
            <person name="Meera S.P."/>
            <person name="Sreeshan A."/>
            <person name="Augustine A."/>
        </authorList>
    </citation>
    <scope>NUCLEOTIDE SEQUENCE</scope>
    <source>
        <tissue evidence="1">Leaf</tissue>
    </source>
</reference>
<dbReference type="AlphaFoldDB" id="A0A2P2J0K6"/>